<feature type="domain" description="CCHC-type" evidence="3">
    <location>
        <begin position="606"/>
        <end position="621"/>
    </location>
</feature>
<keyword evidence="1" id="KW-0863">Zinc-finger</keyword>
<keyword evidence="1" id="KW-0479">Metal-binding</keyword>
<dbReference type="Pfam" id="PF00098">
    <property type="entry name" value="zf-CCHC"/>
    <property type="match status" value="3"/>
</dbReference>
<feature type="compositionally biased region" description="Low complexity" evidence="2">
    <location>
        <begin position="64"/>
        <end position="91"/>
    </location>
</feature>
<dbReference type="Proteomes" id="UP001281761">
    <property type="component" value="Unassembled WGS sequence"/>
</dbReference>
<feature type="domain" description="CCHC-type" evidence="3">
    <location>
        <begin position="573"/>
        <end position="588"/>
    </location>
</feature>
<feature type="region of interest" description="Disordered" evidence="2">
    <location>
        <begin position="373"/>
        <end position="392"/>
    </location>
</feature>
<evidence type="ECO:0000259" key="3">
    <source>
        <dbReference type="PROSITE" id="PS50158"/>
    </source>
</evidence>
<evidence type="ECO:0000313" key="4">
    <source>
        <dbReference type="EMBL" id="KAK2956057.1"/>
    </source>
</evidence>
<feature type="domain" description="CCHC-type" evidence="3">
    <location>
        <begin position="627"/>
        <end position="641"/>
    </location>
</feature>
<organism evidence="4 5">
    <name type="scientific">Blattamonas nauphoetae</name>
    <dbReference type="NCBI Taxonomy" id="2049346"/>
    <lineage>
        <taxon>Eukaryota</taxon>
        <taxon>Metamonada</taxon>
        <taxon>Preaxostyla</taxon>
        <taxon>Oxymonadida</taxon>
        <taxon>Blattamonas</taxon>
    </lineage>
</organism>
<evidence type="ECO:0000256" key="2">
    <source>
        <dbReference type="SAM" id="MobiDB-lite"/>
    </source>
</evidence>
<keyword evidence="1" id="KW-0862">Zinc</keyword>
<protein>
    <recommendedName>
        <fullName evidence="3">CCHC-type domain-containing protein</fullName>
    </recommendedName>
</protein>
<dbReference type="SMART" id="SM00343">
    <property type="entry name" value="ZnF_C2HC"/>
    <property type="match status" value="3"/>
</dbReference>
<gene>
    <name evidence="4" type="ORF">BLNAU_9033</name>
</gene>
<evidence type="ECO:0000313" key="5">
    <source>
        <dbReference type="Proteomes" id="UP001281761"/>
    </source>
</evidence>
<evidence type="ECO:0000256" key="1">
    <source>
        <dbReference type="PROSITE-ProRule" id="PRU00047"/>
    </source>
</evidence>
<feature type="compositionally biased region" description="Basic and acidic residues" evidence="2">
    <location>
        <begin position="375"/>
        <end position="388"/>
    </location>
</feature>
<feature type="region of interest" description="Disordered" evidence="2">
    <location>
        <begin position="62"/>
        <end position="125"/>
    </location>
</feature>
<feature type="region of interest" description="Disordered" evidence="2">
    <location>
        <begin position="242"/>
        <end position="271"/>
    </location>
</feature>
<dbReference type="EMBL" id="JARBJD010000060">
    <property type="protein sequence ID" value="KAK2956057.1"/>
    <property type="molecule type" value="Genomic_DNA"/>
</dbReference>
<sequence>MAEPFLDDFLIEDDLAVDDDVPFLPPSSSSVPPMLSPPQITRTFGTTTEVISHDLFDHHHLTHHSSSPLSASPSSSPSLSSQHSIHSSLLDQVPHDDILSPSHVDGLGGSSNSLITPGLPAQRSTHLTTTLPTSIDIKEGLNRNSYSTGSFDYSGSRNFAQSLDTNLYGSSLQSNISALSEQGRSFLDNGPQITNINSSPFDTQVHQTSQAAHPSSIPASFGDALDNFNGLGQLSGFQFSLSGTSFEPEDHTHKPKQTFPSASASPHDNGMEFRSTLDHEGAVGLSEHRHEFIDMSGASVIDSDELARQRRKKKKRSKNQHSLPIEPIHRDSQEAHLILAAINSTSLEQDNERRAEKDDALSVSHLSVSATTVVHRQDVPEPPEPRYTDDDELDENLSIPPGFVRHHNAHTLTHPDPEPYIDSTNMNVQAYPQLEHTLTLSGIVAQDDAFIFNQMQAFAELHGTQQILMQNLMSVGQMSLSQLIVQLAPQDWARFVQNDPVLMQLQQNTFQQQSQYIQTPAPFYPTYPPPPATAIPTPPASLTSPLATSSTSQTLTKKPYFGQKNAVPQPTVRCFRCGQPGHSFDMCPLNQMESRKNGMRVDRNCCYKCGKPGHHSRDCPNEDIRVCFFCKQTGHVMRECPLKRNHPMRGEWRERNEAPMVGAPSVPLEFRLDAPSFVPSSTKRG</sequence>
<name>A0ABQ9XX30_9EUKA</name>
<keyword evidence="5" id="KW-1185">Reference proteome</keyword>
<feature type="compositionally biased region" description="Basic residues" evidence="2">
    <location>
        <begin position="309"/>
        <end position="319"/>
    </location>
</feature>
<dbReference type="Gene3D" id="4.10.60.10">
    <property type="entry name" value="Zinc finger, CCHC-type"/>
    <property type="match status" value="2"/>
</dbReference>
<dbReference type="InterPro" id="IPR036875">
    <property type="entry name" value="Znf_CCHC_sf"/>
</dbReference>
<feature type="region of interest" description="Disordered" evidence="2">
    <location>
        <begin position="303"/>
        <end position="327"/>
    </location>
</feature>
<dbReference type="InterPro" id="IPR001878">
    <property type="entry name" value="Znf_CCHC"/>
</dbReference>
<reference evidence="4 5" key="1">
    <citation type="journal article" date="2022" name="bioRxiv">
        <title>Genomics of Preaxostyla Flagellates Illuminates Evolutionary Transitions and the Path Towards Mitochondrial Loss.</title>
        <authorList>
            <person name="Novak L.V.F."/>
            <person name="Treitli S.C."/>
            <person name="Pyrih J."/>
            <person name="Halakuc P."/>
            <person name="Pipaliya S.V."/>
            <person name="Vacek V."/>
            <person name="Brzon O."/>
            <person name="Soukal P."/>
            <person name="Eme L."/>
            <person name="Dacks J.B."/>
            <person name="Karnkowska A."/>
            <person name="Elias M."/>
            <person name="Hampl V."/>
        </authorList>
    </citation>
    <scope>NUCLEOTIDE SEQUENCE [LARGE SCALE GENOMIC DNA]</scope>
    <source>
        <strain evidence="4">NAU3</strain>
        <tissue evidence="4">Gut</tissue>
    </source>
</reference>
<dbReference type="PROSITE" id="PS50158">
    <property type="entry name" value="ZF_CCHC"/>
    <property type="match status" value="3"/>
</dbReference>
<accession>A0ABQ9XX30</accession>
<proteinExistence type="predicted"/>
<dbReference type="SUPFAM" id="SSF57756">
    <property type="entry name" value="Retrovirus zinc finger-like domains"/>
    <property type="match status" value="2"/>
</dbReference>
<comment type="caution">
    <text evidence="4">The sequence shown here is derived from an EMBL/GenBank/DDBJ whole genome shotgun (WGS) entry which is preliminary data.</text>
</comment>